<organism evidence="2 3">
    <name type="scientific">Aspergillus ruber (strain CBS 135680)</name>
    <dbReference type="NCBI Taxonomy" id="1388766"/>
    <lineage>
        <taxon>Eukaryota</taxon>
        <taxon>Fungi</taxon>
        <taxon>Dikarya</taxon>
        <taxon>Ascomycota</taxon>
        <taxon>Pezizomycotina</taxon>
        <taxon>Eurotiomycetes</taxon>
        <taxon>Eurotiomycetidae</taxon>
        <taxon>Eurotiales</taxon>
        <taxon>Aspergillaceae</taxon>
        <taxon>Aspergillus</taxon>
        <taxon>Aspergillus subgen. Aspergillus</taxon>
    </lineage>
</organism>
<dbReference type="HOGENOM" id="CLU_2359343_0_0_1"/>
<proteinExistence type="predicted"/>
<evidence type="ECO:0000313" key="2">
    <source>
        <dbReference type="EMBL" id="EYE95420.1"/>
    </source>
</evidence>
<dbReference type="AlphaFoldDB" id="A0A017SGJ8"/>
<feature type="transmembrane region" description="Helical" evidence="1">
    <location>
        <begin position="61"/>
        <end position="82"/>
    </location>
</feature>
<dbReference type="EMBL" id="KK088422">
    <property type="protein sequence ID" value="EYE95420.1"/>
    <property type="molecule type" value="Genomic_DNA"/>
</dbReference>
<keyword evidence="1" id="KW-0472">Membrane</keyword>
<name>A0A017SGJ8_ASPRC</name>
<reference evidence="3" key="1">
    <citation type="journal article" date="2014" name="Nat. Commun.">
        <title>Genomic adaptations of the halophilic Dead Sea filamentous fungus Eurotium rubrum.</title>
        <authorList>
            <person name="Kis-Papo T."/>
            <person name="Weig A.R."/>
            <person name="Riley R."/>
            <person name="Persoh D."/>
            <person name="Salamov A."/>
            <person name="Sun H."/>
            <person name="Lipzen A."/>
            <person name="Wasser S.P."/>
            <person name="Rambold G."/>
            <person name="Grigoriev I.V."/>
            <person name="Nevo E."/>
        </authorList>
    </citation>
    <scope>NUCLEOTIDE SEQUENCE [LARGE SCALE GENOMIC DNA]</scope>
    <source>
        <strain evidence="3">CBS 135680</strain>
    </source>
</reference>
<keyword evidence="1" id="KW-1133">Transmembrane helix</keyword>
<protein>
    <submittedName>
        <fullName evidence="2">Uncharacterized protein</fullName>
    </submittedName>
</protein>
<evidence type="ECO:0000313" key="3">
    <source>
        <dbReference type="Proteomes" id="UP000019804"/>
    </source>
</evidence>
<keyword evidence="3" id="KW-1185">Reference proteome</keyword>
<accession>A0A017SGJ8</accession>
<keyword evidence="1" id="KW-0812">Transmembrane</keyword>
<gene>
    <name evidence="2" type="ORF">EURHEDRAFT_57928</name>
</gene>
<dbReference type="RefSeq" id="XP_040639108.1">
    <property type="nucleotide sequence ID" value="XM_040787589.1"/>
</dbReference>
<dbReference type="Proteomes" id="UP000019804">
    <property type="component" value="Unassembled WGS sequence"/>
</dbReference>
<evidence type="ECO:0000256" key="1">
    <source>
        <dbReference type="SAM" id="Phobius"/>
    </source>
</evidence>
<sequence length="96" mass="11654">MHTILNSHIHFLSKTIIDQTKLFRKNKKKKRKENTSNEQKSYTSSLFFFFFRYFFLSRDGVLGVCKAIPLLFCSISFLRFCSIRDKTRHLIRRRDR</sequence>
<dbReference type="GeneID" id="63702713"/>